<feature type="domain" description="C2H2-type" evidence="2">
    <location>
        <begin position="83"/>
        <end position="110"/>
    </location>
</feature>
<evidence type="ECO:0000256" key="1">
    <source>
        <dbReference type="PROSITE-ProRule" id="PRU00042"/>
    </source>
</evidence>
<dbReference type="AlphaFoldDB" id="A0A8D8SS08"/>
<proteinExistence type="predicted"/>
<accession>A0A8D8SS08</accession>
<organism evidence="3">
    <name type="scientific">Cacopsylla melanoneura</name>
    <dbReference type="NCBI Taxonomy" id="428564"/>
    <lineage>
        <taxon>Eukaryota</taxon>
        <taxon>Metazoa</taxon>
        <taxon>Ecdysozoa</taxon>
        <taxon>Arthropoda</taxon>
        <taxon>Hexapoda</taxon>
        <taxon>Insecta</taxon>
        <taxon>Pterygota</taxon>
        <taxon>Neoptera</taxon>
        <taxon>Paraneoptera</taxon>
        <taxon>Hemiptera</taxon>
        <taxon>Sternorrhyncha</taxon>
        <taxon>Psylloidea</taxon>
        <taxon>Psyllidae</taxon>
        <taxon>Psyllinae</taxon>
        <taxon>Cacopsylla</taxon>
    </lineage>
</organism>
<dbReference type="GO" id="GO:0008270">
    <property type="term" value="F:zinc ion binding"/>
    <property type="evidence" value="ECO:0007669"/>
    <property type="project" value="UniProtKB-KW"/>
</dbReference>
<evidence type="ECO:0000313" key="3">
    <source>
        <dbReference type="EMBL" id="CAG6673245.1"/>
    </source>
</evidence>
<dbReference type="PROSITE" id="PS50157">
    <property type="entry name" value="ZINC_FINGER_C2H2_2"/>
    <property type="match status" value="2"/>
</dbReference>
<dbReference type="InterPro" id="IPR036236">
    <property type="entry name" value="Znf_C2H2_sf"/>
</dbReference>
<protein>
    <submittedName>
        <fullName evidence="3">RE1-silencing transcription factor</fullName>
    </submittedName>
</protein>
<dbReference type="EMBL" id="HBUF01567944">
    <property type="protein sequence ID" value="CAG6765346.1"/>
    <property type="molecule type" value="Transcribed_RNA"/>
</dbReference>
<feature type="domain" description="C2H2-type" evidence="2">
    <location>
        <begin position="111"/>
        <end position="139"/>
    </location>
</feature>
<dbReference type="EMBL" id="HBUF01230786">
    <property type="protein sequence ID" value="CAG6673245.1"/>
    <property type="molecule type" value="Transcribed_RNA"/>
</dbReference>
<keyword evidence="1" id="KW-0479">Metal-binding</keyword>
<name>A0A8D8SS08_9HEMI</name>
<dbReference type="InterPro" id="IPR013087">
    <property type="entry name" value="Znf_C2H2_type"/>
</dbReference>
<dbReference type="Gene3D" id="3.30.160.60">
    <property type="entry name" value="Classic Zinc Finger"/>
    <property type="match status" value="1"/>
</dbReference>
<sequence length="142" mass="16622">MQNSTPLPNFFLSVFVSLLLFLMPATCYTFYYNLVIYLRFTIIYVLGPTSCKACGYSSYDIEELLRHCKECVGVSRINDTFNFICCMCPYHTKRSDHMRKHLSAHLGYKPFQCKFCDYRSGQKDHILRHMNRVHHGQVVACL</sequence>
<keyword evidence="1" id="KW-0862">Zinc</keyword>
<dbReference type="SMART" id="SM00355">
    <property type="entry name" value="ZnF_C2H2"/>
    <property type="match status" value="3"/>
</dbReference>
<reference evidence="3" key="1">
    <citation type="submission" date="2021-05" db="EMBL/GenBank/DDBJ databases">
        <authorList>
            <person name="Alioto T."/>
            <person name="Alioto T."/>
            <person name="Gomez Garrido J."/>
        </authorList>
    </citation>
    <scope>NUCLEOTIDE SEQUENCE</scope>
</reference>
<evidence type="ECO:0000259" key="2">
    <source>
        <dbReference type="PROSITE" id="PS50157"/>
    </source>
</evidence>
<dbReference type="SUPFAM" id="SSF57667">
    <property type="entry name" value="beta-beta-alpha zinc fingers"/>
    <property type="match status" value="1"/>
</dbReference>
<keyword evidence="1" id="KW-0863">Zinc-finger</keyword>
<dbReference type="EMBL" id="HBUF01069881">
    <property type="protein sequence ID" value="CAG6629158.1"/>
    <property type="molecule type" value="Transcribed_RNA"/>
</dbReference>